<reference evidence="1 2" key="1">
    <citation type="submission" date="2019-03" db="EMBL/GenBank/DDBJ databases">
        <authorList>
            <consortium name="Pathogen Informatics"/>
        </authorList>
    </citation>
    <scope>NUCLEOTIDE SEQUENCE [LARGE SCALE GENOMIC DNA]</scope>
    <source>
        <strain evidence="1 2">NCTC12126</strain>
    </source>
</reference>
<evidence type="ECO:0000313" key="2">
    <source>
        <dbReference type="Proteomes" id="UP000351155"/>
    </source>
</evidence>
<gene>
    <name evidence="1" type="ORF">NCTC12126_02102</name>
</gene>
<protein>
    <submittedName>
        <fullName evidence="1">Uncharacterized protein</fullName>
    </submittedName>
</protein>
<dbReference type="EMBL" id="CAADIW010000016">
    <property type="protein sequence ID" value="VFS24139.1"/>
    <property type="molecule type" value="Genomic_DNA"/>
</dbReference>
<accession>A0A484XPH8</accession>
<proteinExistence type="predicted"/>
<sequence length="113" mass="12481">MLSVEHGVAEDRPVTQQPGTVAVAERGLIVALQVNPLQLKLFHAHRHAKVVVHRPQQAVRVTGFTNEVGGRGQPGVDRQRVGREFRRVEADQAADVKRKTFVVLPVQRGGVLR</sequence>
<evidence type="ECO:0000313" key="1">
    <source>
        <dbReference type="EMBL" id="VFS24139.1"/>
    </source>
</evidence>
<dbReference type="Proteomes" id="UP000351155">
    <property type="component" value="Unassembled WGS sequence"/>
</dbReference>
<dbReference type="AlphaFoldDB" id="A0A484XPH8"/>
<organism evidence="1 2">
    <name type="scientific">Enterobacter cancerogenus</name>
    <dbReference type="NCBI Taxonomy" id="69218"/>
    <lineage>
        <taxon>Bacteria</taxon>
        <taxon>Pseudomonadati</taxon>
        <taxon>Pseudomonadota</taxon>
        <taxon>Gammaproteobacteria</taxon>
        <taxon>Enterobacterales</taxon>
        <taxon>Enterobacteriaceae</taxon>
        <taxon>Enterobacter</taxon>
        <taxon>Enterobacter cloacae complex</taxon>
    </lineage>
</organism>
<name>A0A484XPH8_9ENTR</name>